<dbReference type="InterPro" id="IPR010982">
    <property type="entry name" value="Lambda_DNA-bd_dom_sf"/>
</dbReference>
<keyword evidence="2" id="KW-0238">DNA-binding</keyword>
<feature type="domain" description="HTH cro/C1-type" evidence="1">
    <location>
        <begin position="31"/>
        <end position="75"/>
    </location>
</feature>
<dbReference type="PROSITE" id="PS50943">
    <property type="entry name" value="HTH_CROC1"/>
    <property type="match status" value="1"/>
</dbReference>
<organism evidence="2 3">
    <name type="scientific">Aliidiomarina soli</name>
    <dbReference type="NCBI Taxonomy" id="1928574"/>
    <lineage>
        <taxon>Bacteria</taxon>
        <taxon>Pseudomonadati</taxon>
        <taxon>Pseudomonadota</taxon>
        <taxon>Gammaproteobacteria</taxon>
        <taxon>Alteromonadales</taxon>
        <taxon>Idiomarinaceae</taxon>
        <taxon>Aliidiomarina</taxon>
    </lineage>
</organism>
<dbReference type="Proteomes" id="UP000287823">
    <property type="component" value="Unassembled WGS sequence"/>
</dbReference>
<dbReference type="Pfam" id="PF01381">
    <property type="entry name" value="HTH_3"/>
    <property type="match status" value="1"/>
</dbReference>
<dbReference type="InterPro" id="IPR001387">
    <property type="entry name" value="Cro/C1-type_HTH"/>
</dbReference>
<reference evidence="2 3" key="1">
    <citation type="journal article" date="2011" name="Front. Microbiol.">
        <title>Genomic signatures of strain selection and enhancement in Bacillus atrophaeus var. globigii, a historical biowarfare simulant.</title>
        <authorList>
            <person name="Gibbons H.S."/>
            <person name="Broomall S.M."/>
            <person name="McNew L.A."/>
            <person name="Daligault H."/>
            <person name="Chapman C."/>
            <person name="Bruce D."/>
            <person name="Karavis M."/>
            <person name="Krepps M."/>
            <person name="McGregor P.A."/>
            <person name="Hong C."/>
            <person name="Park K.H."/>
            <person name="Akmal A."/>
            <person name="Feldman A."/>
            <person name="Lin J.S."/>
            <person name="Chang W.E."/>
            <person name="Higgs B.W."/>
            <person name="Demirev P."/>
            <person name="Lindquist J."/>
            <person name="Liem A."/>
            <person name="Fochler E."/>
            <person name="Read T.D."/>
            <person name="Tapia R."/>
            <person name="Johnson S."/>
            <person name="Bishop-Lilly K.A."/>
            <person name="Detter C."/>
            <person name="Han C."/>
            <person name="Sozhamannan S."/>
            <person name="Rosenzweig C.N."/>
            <person name="Skowronski E.W."/>
        </authorList>
    </citation>
    <scope>NUCLEOTIDE SEQUENCE [LARGE SCALE GENOMIC DNA]</scope>
    <source>
        <strain evidence="2 3">Y4G10-17</strain>
    </source>
</reference>
<proteinExistence type="predicted"/>
<accession>A0A432WJ32</accession>
<evidence type="ECO:0000313" key="3">
    <source>
        <dbReference type="Proteomes" id="UP000287823"/>
    </source>
</evidence>
<dbReference type="Gene3D" id="1.10.260.40">
    <property type="entry name" value="lambda repressor-like DNA-binding domains"/>
    <property type="match status" value="1"/>
</dbReference>
<evidence type="ECO:0000259" key="1">
    <source>
        <dbReference type="PROSITE" id="PS50943"/>
    </source>
</evidence>
<name>A0A432WJ32_9GAMM</name>
<sequence>MHDLSADERKALIAQIEAALASNSISIGEAVKQIRTELYGMNQNDYARFINVSDKTLRDVEKGNTDPRLSIVNKLLAPGSFQVSARVVKRVI</sequence>
<keyword evidence="3" id="KW-1185">Reference proteome</keyword>
<dbReference type="SUPFAM" id="SSF47413">
    <property type="entry name" value="lambda repressor-like DNA-binding domains"/>
    <property type="match status" value="1"/>
</dbReference>
<dbReference type="GO" id="GO:0003677">
    <property type="term" value="F:DNA binding"/>
    <property type="evidence" value="ECO:0007669"/>
    <property type="project" value="UniProtKB-KW"/>
</dbReference>
<gene>
    <name evidence="2" type="ORF">CWE14_05105</name>
</gene>
<comment type="caution">
    <text evidence="2">The sequence shown here is derived from an EMBL/GenBank/DDBJ whole genome shotgun (WGS) entry which is preliminary data.</text>
</comment>
<dbReference type="EMBL" id="PIPO01000002">
    <property type="protein sequence ID" value="RUO33842.1"/>
    <property type="molecule type" value="Genomic_DNA"/>
</dbReference>
<evidence type="ECO:0000313" key="2">
    <source>
        <dbReference type="EMBL" id="RUO33842.1"/>
    </source>
</evidence>
<protein>
    <submittedName>
        <fullName evidence="2">DNA-binding protein</fullName>
    </submittedName>
</protein>
<dbReference type="AlphaFoldDB" id="A0A432WJ32"/>
<dbReference type="RefSeq" id="WP_126788766.1">
    <property type="nucleotide sequence ID" value="NZ_PIPO01000002.1"/>
</dbReference>